<keyword evidence="2" id="KW-0812">Transmembrane</keyword>
<evidence type="ECO:0000256" key="1">
    <source>
        <dbReference type="ARBA" id="ARBA00009067"/>
    </source>
</evidence>
<feature type="transmembrane region" description="Helical" evidence="2">
    <location>
        <begin position="79"/>
        <end position="111"/>
    </location>
</feature>
<dbReference type="InterPro" id="IPR003675">
    <property type="entry name" value="Rce1/LyrA-like_dom"/>
</dbReference>
<organism evidence="4 5">
    <name type="scientific">Lactobacillus xylocopicola</name>
    <dbReference type="NCBI Taxonomy" id="2976676"/>
    <lineage>
        <taxon>Bacteria</taxon>
        <taxon>Bacillati</taxon>
        <taxon>Bacillota</taxon>
        <taxon>Bacilli</taxon>
        <taxon>Lactobacillales</taxon>
        <taxon>Lactobacillaceae</taxon>
        <taxon>Lactobacillus</taxon>
    </lineage>
</organism>
<protein>
    <recommendedName>
        <fullName evidence="3">CAAX prenyl protease 2/Lysostaphin resistance protein A-like domain-containing protein</fullName>
    </recommendedName>
</protein>
<proteinExistence type="inferred from homology"/>
<name>A0ABM8BIJ7_9LACO</name>
<evidence type="ECO:0000313" key="5">
    <source>
        <dbReference type="Proteomes" id="UP001321741"/>
    </source>
</evidence>
<keyword evidence="2" id="KW-0472">Membrane</keyword>
<feature type="transmembrane region" description="Helical" evidence="2">
    <location>
        <begin position="43"/>
        <end position="67"/>
    </location>
</feature>
<evidence type="ECO:0000313" key="4">
    <source>
        <dbReference type="EMBL" id="BDR61133.1"/>
    </source>
</evidence>
<accession>A0ABM8BIJ7</accession>
<gene>
    <name evidence="4" type="ORF">KIM322_13940</name>
</gene>
<comment type="similarity">
    <text evidence="1">Belongs to the UPF0177 family.</text>
</comment>
<keyword evidence="2" id="KW-1133">Transmembrane helix</keyword>
<dbReference type="Pfam" id="PF02517">
    <property type="entry name" value="Rce1-like"/>
    <property type="match status" value="1"/>
</dbReference>
<evidence type="ECO:0000259" key="3">
    <source>
        <dbReference type="Pfam" id="PF02517"/>
    </source>
</evidence>
<feature type="domain" description="CAAX prenyl protease 2/Lysostaphin resistance protein A-like" evidence="3">
    <location>
        <begin position="26"/>
        <end position="114"/>
    </location>
</feature>
<reference evidence="4 5" key="1">
    <citation type="journal article" date="2023" name="Microbiol. Spectr.">
        <title>Symbiosis of Carpenter Bees with Uncharacterized Lactic Acid Bacteria Showing NAD Auxotrophy.</title>
        <authorList>
            <person name="Kawasaki S."/>
            <person name="Ozawa K."/>
            <person name="Mori T."/>
            <person name="Yamamoto A."/>
            <person name="Ito M."/>
            <person name="Ohkuma M."/>
            <person name="Sakamoto M."/>
            <person name="Matsutani M."/>
        </authorList>
    </citation>
    <scope>NUCLEOTIDE SEQUENCE [LARGE SCALE GENOMIC DNA]</scope>
    <source>
        <strain evidence="4 5">Kim32-2</strain>
    </source>
</reference>
<keyword evidence="5" id="KW-1185">Reference proteome</keyword>
<dbReference type="EMBL" id="AP026803">
    <property type="protein sequence ID" value="BDR61133.1"/>
    <property type="molecule type" value="Genomic_DNA"/>
</dbReference>
<sequence>MRAIIIIMMVVIAIVVTNAHNSYEIGLLVAAVLEEIIYREIGISYLPIILNNVLMSIIIITIIFLLNHSFIILSSKNKLFSFSILFILNIILIITRFNIGFIPCVFLHLFYDAVVIKQNKFY</sequence>
<evidence type="ECO:0000256" key="2">
    <source>
        <dbReference type="SAM" id="Phobius"/>
    </source>
</evidence>
<dbReference type="Proteomes" id="UP001321741">
    <property type="component" value="Chromosome"/>
</dbReference>